<accession>A0ABW0KY30</accession>
<evidence type="ECO:0000256" key="2">
    <source>
        <dbReference type="ARBA" id="ARBA00022741"/>
    </source>
</evidence>
<proteinExistence type="predicted"/>
<keyword evidence="1" id="KW-0813">Transport</keyword>
<dbReference type="Gene3D" id="3.40.50.300">
    <property type="entry name" value="P-loop containing nucleotide triphosphate hydrolases"/>
    <property type="match status" value="1"/>
</dbReference>
<dbReference type="GO" id="GO:0005524">
    <property type="term" value="F:ATP binding"/>
    <property type="evidence" value="ECO:0007669"/>
    <property type="project" value="UniProtKB-KW"/>
</dbReference>
<evidence type="ECO:0000256" key="3">
    <source>
        <dbReference type="ARBA" id="ARBA00022840"/>
    </source>
</evidence>
<dbReference type="PROSITE" id="PS00211">
    <property type="entry name" value="ABC_TRANSPORTER_1"/>
    <property type="match status" value="1"/>
</dbReference>
<evidence type="ECO:0000256" key="1">
    <source>
        <dbReference type="ARBA" id="ARBA00022448"/>
    </source>
</evidence>
<dbReference type="InterPro" id="IPR017871">
    <property type="entry name" value="ABC_transporter-like_CS"/>
</dbReference>
<keyword evidence="3 5" id="KW-0067">ATP-binding</keyword>
<dbReference type="InterPro" id="IPR003439">
    <property type="entry name" value="ABC_transporter-like_ATP-bd"/>
</dbReference>
<dbReference type="EMBL" id="JBHSMQ010000011">
    <property type="protein sequence ID" value="MFC5457622.1"/>
    <property type="molecule type" value="Genomic_DNA"/>
</dbReference>
<sequence>MPVLEVQSLTKSYAERPILRGVSFSLNQGERVALLGPSGSGKTTVLNCVGGVDHPDSGTVTIASHVLGSLSADDLAHLRRRHIGTVFQFYHLLPTLSAAENIELPLQLLRVPTHERETRVRQLLERVGIAHRAVALPGQLSGGEMQRVAIARAVVHRPSLILADEPTGSLDTATGAQVLDLLAEIVQETLAALLLVTHSPDAVKHCQRVLRMQDGQIVEGA</sequence>
<evidence type="ECO:0000313" key="5">
    <source>
        <dbReference type="EMBL" id="MFC5457622.1"/>
    </source>
</evidence>
<dbReference type="PROSITE" id="PS50893">
    <property type="entry name" value="ABC_TRANSPORTER_2"/>
    <property type="match status" value="1"/>
</dbReference>
<dbReference type="InterPro" id="IPR017911">
    <property type="entry name" value="MacB-like_ATP-bd"/>
</dbReference>
<dbReference type="InterPro" id="IPR027417">
    <property type="entry name" value="P-loop_NTPase"/>
</dbReference>
<dbReference type="InterPro" id="IPR003593">
    <property type="entry name" value="AAA+_ATPase"/>
</dbReference>
<keyword evidence="6" id="KW-1185">Reference proteome</keyword>
<dbReference type="CDD" id="cd03255">
    <property type="entry name" value="ABC_MJ0796_LolCDE_FtsE"/>
    <property type="match status" value="1"/>
</dbReference>
<keyword evidence="2" id="KW-0547">Nucleotide-binding</keyword>
<dbReference type="InterPro" id="IPR015854">
    <property type="entry name" value="ABC_transpr_LolD-like"/>
</dbReference>
<dbReference type="PANTHER" id="PTHR24220">
    <property type="entry name" value="IMPORT ATP-BINDING PROTEIN"/>
    <property type="match status" value="1"/>
</dbReference>
<dbReference type="SUPFAM" id="SSF52540">
    <property type="entry name" value="P-loop containing nucleoside triphosphate hydrolases"/>
    <property type="match status" value="1"/>
</dbReference>
<reference evidence="6" key="1">
    <citation type="journal article" date="2019" name="Int. J. Syst. Evol. Microbiol.">
        <title>The Global Catalogue of Microorganisms (GCM) 10K type strain sequencing project: providing services to taxonomists for standard genome sequencing and annotation.</title>
        <authorList>
            <consortium name="The Broad Institute Genomics Platform"/>
            <consortium name="The Broad Institute Genome Sequencing Center for Infectious Disease"/>
            <person name="Wu L."/>
            <person name="Ma J."/>
        </authorList>
    </citation>
    <scope>NUCLEOTIDE SEQUENCE [LARGE SCALE GENOMIC DNA]</scope>
    <source>
        <strain evidence="6">CGMCC 4.1469</strain>
    </source>
</reference>
<dbReference type="PANTHER" id="PTHR24220:SF659">
    <property type="entry name" value="TRANSPORTER, PUTATIVE-RELATED"/>
    <property type="match status" value="1"/>
</dbReference>
<gene>
    <name evidence="5" type="ORF">ACFQDI_22325</name>
</gene>
<feature type="domain" description="ABC transporter" evidence="4">
    <location>
        <begin position="4"/>
        <end position="221"/>
    </location>
</feature>
<comment type="caution">
    <text evidence="5">The sequence shown here is derived from an EMBL/GenBank/DDBJ whole genome shotgun (WGS) entry which is preliminary data.</text>
</comment>
<dbReference type="Pfam" id="PF00005">
    <property type="entry name" value="ABC_tran"/>
    <property type="match status" value="1"/>
</dbReference>
<protein>
    <submittedName>
        <fullName evidence="5">ABC transporter ATP-binding protein</fullName>
    </submittedName>
</protein>
<dbReference type="Proteomes" id="UP001596052">
    <property type="component" value="Unassembled WGS sequence"/>
</dbReference>
<evidence type="ECO:0000259" key="4">
    <source>
        <dbReference type="PROSITE" id="PS50893"/>
    </source>
</evidence>
<dbReference type="RefSeq" id="WP_377171131.1">
    <property type="nucleotide sequence ID" value="NZ_JBHSMQ010000011.1"/>
</dbReference>
<name>A0ABW0KY30_9BACT</name>
<evidence type="ECO:0000313" key="6">
    <source>
        <dbReference type="Proteomes" id="UP001596052"/>
    </source>
</evidence>
<dbReference type="SMART" id="SM00382">
    <property type="entry name" value="AAA"/>
    <property type="match status" value="1"/>
</dbReference>
<organism evidence="5 6">
    <name type="scientific">Prosthecobacter fluviatilis</name>
    <dbReference type="NCBI Taxonomy" id="445931"/>
    <lineage>
        <taxon>Bacteria</taxon>
        <taxon>Pseudomonadati</taxon>
        <taxon>Verrucomicrobiota</taxon>
        <taxon>Verrucomicrobiia</taxon>
        <taxon>Verrucomicrobiales</taxon>
        <taxon>Verrucomicrobiaceae</taxon>
        <taxon>Prosthecobacter</taxon>
    </lineage>
</organism>